<name>A0A6C0M1Z0_9ZZZZ</name>
<dbReference type="EMBL" id="MN740613">
    <property type="protein sequence ID" value="QHU35864.1"/>
    <property type="molecule type" value="Genomic_DNA"/>
</dbReference>
<proteinExistence type="predicted"/>
<accession>A0A6C0M1Z0</accession>
<dbReference type="AlphaFoldDB" id="A0A6C0M1Z0"/>
<protein>
    <submittedName>
        <fullName evidence="1">Uncharacterized protein</fullName>
    </submittedName>
</protein>
<organism evidence="1">
    <name type="scientific">viral metagenome</name>
    <dbReference type="NCBI Taxonomy" id="1070528"/>
    <lineage>
        <taxon>unclassified sequences</taxon>
        <taxon>metagenomes</taxon>
        <taxon>organismal metagenomes</taxon>
    </lineage>
</organism>
<reference evidence="1" key="1">
    <citation type="journal article" date="2020" name="Nature">
        <title>Giant virus diversity and host interactions through global metagenomics.</title>
        <authorList>
            <person name="Schulz F."/>
            <person name="Roux S."/>
            <person name="Paez-Espino D."/>
            <person name="Jungbluth S."/>
            <person name="Walsh D.A."/>
            <person name="Denef V.J."/>
            <person name="McMahon K.D."/>
            <person name="Konstantinidis K.T."/>
            <person name="Eloe-Fadrosh E.A."/>
            <person name="Kyrpides N.C."/>
            <person name="Woyke T."/>
        </authorList>
    </citation>
    <scope>NUCLEOTIDE SEQUENCE</scope>
    <source>
        <strain evidence="1">GVMAG-S-1035085-51</strain>
    </source>
</reference>
<evidence type="ECO:0000313" key="1">
    <source>
        <dbReference type="EMBL" id="QHU35864.1"/>
    </source>
</evidence>
<sequence>MTENYLIVQCPHCENDIFIMRSEINCAIFRHAVLKSNNQQINPHAPKEECEHLINNNMIYGCGKPFKIINDKAIICDYI</sequence>